<dbReference type="InterPro" id="IPR045281">
    <property type="entry name" value="CONSTANS-like"/>
</dbReference>
<evidence type="ECO:0000256" key="2">
    <source>
        <dbReference type="ARBA" id="ARBA00023242"/>
    </source>
</evidence>
<accession>A0AAW1L2P4</accession>
<name>A0AAW1L2P4_SAPOF</name>
<evidence type="ECO:0000256" key="3">
    <source>
        <dbReference type="PROSITE-ProRule" id="PRU00357"/>
    </source>
</evidence>
<keyword evidence="2 3" id="KW-0539">Nucleus</keyword>
<dbReference type="InterPro" id="IPR010402">
    <property type="entry name" value="CCT_domain"/>
</dbReference>
<dbReference type="GO" id="GO:0005634">
    <property type="term" value="C:nucleus"/>
    <property type="evidence" value="ECO:0007669"/>
    <property type="project" value="UniProtKB-SubCell"/>
</dbReference>
<organism evidence="6 7">
    <name type="scientific">Saponaria officinalis</name>
    <name type="common">Common soapwort</name>
    <name type="synonym">Lychnis saponaria</name>
    <dbReference type="NCBI Taxonomy" id="3572"/>
    <lineage>
        <taxon>Eukaryota</taxon>
        <taxon>Viridiplantae</taxon>
        <taxon>Streptophyta</taxon>
        <taxon>Embryophyta</taxon>
        <taxon>Tracheophyta</taxon>
        <taxon>Spermatophyta</taxon>
        <taxon>Magnoliopsida</taxon>
        <taxon>eudicotyledons</taxon>
        <taxon>Gunneridae</taxon>
        <taxon>Pentapetalae</taxon>
        <taxon>Caryophyllales</taxon>
        <taxon>Caryophyllaceae</taxon>
        <taxon>Caryophylleae</taxon>
        <taxon>Saponaria</taxon>
    </lineage>
</organism>
<evidence type="ECO:0000313" key="6">
    <source>
        <dbReference type="EMBL" id="KAK9727287.1"/>
    </source>
</evidence>
<gene>
    <name evidence="6" type="ORF">RND81_05G271600</name>
</gene>
<dbReference type="PANTHER" id="PTHR31319:SF110">
    <property type="entry name" value="CCT MOTIF FAMILY PROTEIN"/>
    <property type="match status" value="1"/>
</dbReference>
<dbReference type="GO" id="GO:0003700">
    <property type="term" value="F:DNA-binding transcription factor activity"/>
    <property type="evidence" value="ECO:0007669"/>
    <property type="project" value="TreeGrafter"/>
</dbReference>
<dbReference type="AlphaFoldDB" id="A0AAW1L2P4"/>
<protein>
    <recommendedName>
        <fullName evidence="5">CCT domain-containing protein</fullName>
    </recommendedName>
</protein>
<feature type="region of interest" description="Disordered" evidence="4">
    <location>
        <begin position="86"/>
        <end position="113"/>
    </location>
</feature>
<comment type="subcellular location">
    <subcellularLocation>
        <location evidence="1 3">Nucleus</location>
    </subcellularLocation>
</comment>
<evidence type="ECO:0000259" key="5">
    <source>
        <dbReference type="PROSITE" id="PS51017"/>
    </source>
</evidence>
<keyword evidence="7" id="KW-1185">Reference proteome</keyword>
<feature type="domain" description="CCT" evidence="5">
    <location>
        <begin position="204"/>
        <end position="246"/>
    </location>
</feature>
<comment type="caution">
    <text evidence="6">The sequence shown here is derived from an EMBL/GenBank/DDBJ whole genome shotgun (WGS) entry which is preliminary data.</text>
</comment>
<evidence type="ECO:0000256" key="4">
    <source>
        <dbReference type="SAM" id="MobiDB-lite"/>
    </source>
</evidence>
<dbReference type="GO" id="GO:0009909">
    <property type="term" value="P:regulation of flower development"/>
    <property type="evidence" value="ECO:0007669"/>
    <property type="project" value="InterPro"/>
</dbReference>
<evidence type="ECO:0000256" key="1">
    <source>
        <dbReference type="ARBA" id="ARBA00004123"/>
    </source>
</evidence>
<evidence type="ECO:0000313" key="7">
    <source>
        <dbReference type="Proteomes" id="UP001443914"/>
    </source>
</evidence>
<dbReference type="Proteomes" id="UP001443914">
    <property type="component" value="Unassembled WGS sequence"/>
</dbReference>
<sequence length="288" mass="32692">MKKSPYNFLIYKSPKPHKFSHSTHSELSILLLFPKSTTLTDTMYNHNYNVNDQNSSYFGQFDPSNLSTLFTQSLTCDLESVQEPFMLENGNGSTSTGSSYMGSPSSPLSCTSSHPPHFTKTLFQRSLSSHSLDQNEAHPLFSNPPTGISSLDLGSVRRVSSTGDLEQGMLRHHNPHRGSPLANETTSIIIEGMTKPCRYSPDEKKERIEKYRNKRTQRNFNKKIQYACRKTLADSRPRVRGRFARNDELEKADYPPDVQWTQVAGEGDEEDEEHWIQFLDSISPNLIP</sequence>
<proteinExistence type="predicted"/>
<dbReference type="Pfam" id="PF06203">
    <property type="entry name" value="CCT"/>
    <property type="match status" value="1"/>
</dbReference>
<dbReference type="PANTHER" id="PTHR31319">
    <property type="entry name" value="ZINC FINGER PROTEIN CONSTANS-LIKE 4"/>
    <property type="match status" value="1"/>
</dbReference>
<reference evidence="6" key="1">
    <citation type="submission" date="2024-03" db="EMBL/GenBank/DDBJ databases">
        <title>WGS assembly of Saponaria officinalis var. Norfolk2.</title>
        <authorList>
            <person name="Jenkins J."/>
            <person name="Shu S."/>
            <person name="Grimwood J."/>
            <person name="Barry K."/>
            <person name="Goodstein D."/>
            <person name="Schmutz J."/>
            <person name="Leebens-Mack J."/>
            <person name="Osbourn A."/>
        </authorList>
    </citation>
    <scope>NUCLEOTIDE SEQUENCE [LARGE SCALE GENOMIC DNA]</scope>
    <source>
        <strain evidence="6">JIC</strain>
    </source>
</reference>
<dbReference type="EMBL" id="JBDFQZ010000005">
    <property type="protein sequence ID" value="KAK9727287.1"/>
    <property type="molecule type" value="Genomic_DNA"/>
</dbReference>
<feature type="compositionally biased region" description="Low complexity" evidence="4">
    <location>
        <begin position="89"/>
        <end position="113"/>
    </location>
</feature>
<dbReference type="PROSITE" id="PS51017">
    <property type="entry name" value="CCT"/>
    <property type="match status" value="1"/>
</dbReference>